<dbReference type="GO" id="GO:0006355">
    <property type="term" value="P:regulation of DNA-templated transcription"/>
    <property type="evidence" value="ECO:0007669"/>
    <property type="project" value="InterPro"/>
</dbReference>
<accession>A0AAN8KD34</accession>
<evidence type="ECO:0000313" key="5">
    <source>
        <dbReference type="Proteomes" id="UP001347796"/>
    </source>
</evidence>
<dbReference type="InterPro" id="IPR036529">
    <property type="entry name" value="KIX_dom_sf"/>
</dbReference>
<proteinExistence type="inferred from homology"/>
<feature type="domain" description="Mediator of RNA polymerase II transcription subunit 15 N-terminal" evidence="3">
    <location>
        <begin position="6"/>
        <end position="74"/>
    </location>
</feature>
<name>A0AAN8KD34_PATCE</name>
<reference evidence="4 5" key="1">
    <citation type="submission" date="2024-01" db="EMBL/GenBank/DDBJ databases">
        <title>The genome of the rayed Mediterranean limpet Patella caerulea (Linnaeus, 1758).</title>
        <authorList>
            <person name="Anh-Thu Weber A."/>
            <person name="Halstead-Nussloch G."/>
        </authorList>
    </citation>
    <scope>NUCLEOTIDE SEQUENCE [LARGE SCALE GENOMIC DNA]</scope>
    <source>
        <strain evidence="4">AATW-2023a</strain>
        <tissue evidence="4">Whole specimen</tissue>
    </source>
</reference>
<evidence type="ECO:0000259" key="3">
    <source>
        <dbReference type="Pfam" id="PF09606"/>
    </source>
</evidence>
<dbReference type="GO" id="GO:0005634">
    <property type="term" value="C:nucleus"/>
    <property type="evidence" value="ECO:0007669"/>
    <property type="project" value="UniProtKB-SubCell"/>
</dbReference>
<gene>
    <name evidence="2" type="primary">MED15</name>
    <name evidence="4" type="ORF">SNE40_004142</name>
</gene>
<dbReference type="GO" id="GO:0003712">
    <property type="term" value="F:transcription coregulator activity"/>
    <property type="evidence" value="ECO:0007669"/>
    <property type="project" value="InterPro"/>
</dbReference>
<comment type="subcellular location">
    <subcellularLocation>
        <location evidence="2">Nucleus</location>
    </subcellularLocation>
</comment>
<comment type="caution">
    <text evidence="4">The sequence shown here is derived from an EMBL/GenBank/DDBJ whole genome shotgun (WGS) entry which is preliminary data.</text>
</comment>
<keyword evidence="1 2" id="KW-0539">Nucleus</keyword>
<organism evidence="4 5">
    <name type="scientific">Patella caerulea</name>
    <name type="common">Rayed Mediterranean limpet</name>
    <dbReference type="NCBI Taxonomy" id="87958"/>
    <lineage>
        <taxon>Eukaryota</taxon>
        <taxon>Metazoa</taxon>
        <taxon>Spiralia</taxon>
        <taxon>Lophotrochozoa</taxon>
        <taxon>Mollusca</taxon>
        <taxon>Gastropoda</taxon>
        <taxon>Patellogastropoda</taxon>
        <taxon>Patelloidea</taxon>
        <taxon>Patellidae</taxon>
        <taxon>Patella</taxon>
    </lineage>
</organism>
<keyword evidence="2" id="KW-0805">Transcription regulation</keyword>
<dbReference type="AlphaFoldDB" id="A0AAN8KD34"/>
<dbReference type="Gene3D" id="1.10.246.20">
    <property type="entry name" value="Coactivator CBP, KIX domain"/>
    <property type="match status" value="1"/>
</dbReference>
<comment type="function">
    <text evidence="2">Component of the Mediator complex, a coactivator involved in the regulated transcription of nearly all RNA polymerase II-dependent genes. Mediator functions as a bridge to convey information from gene-specific regulatory proteins to the basal RNA polymerase II transcription machinery. Mediator is recruited to promoters by direct interactions with regulatory proteins and serves as a scaffold for the assembly of a functional preinitiation complex with RNA polymerase II and the general transcription factors.</text>
</comment>
<keyword evidence="2" id="KW-0010">Activator</keyword>
<dbReference type="Pfam" id="PF09606">
    <property type="entry name" value="Med15_N"/>
    <property type="match status" value="1"/>
</dbReference>
<evidence type="ECO:0000313" key="4">
    <source>
        <dbReference type="EMBL" id="KAK6192718.1"/>
    </source>
</evidence>
<comment type="similarity">
    <text evidence="2">Belongs to the Mediator complex subunit 15 family.</text>
</comment>
<dbReference type="EMBL" id="JAZGQO010000002">
    <property type="protein sequence ID" value="KAK6192718.1"/>
    <property type="molecule type" value="Genomic_DNA"/>
</dbReference>
<keyword evidence="5" id="KW-1185">Reference proteome</keyword>
<keyword evidence="2" id="KW-0804">Transcription</keyword>
<dbReference type="InterPro" id="IPR019087">
    <property type="entry name" value="Med15_N"/>
</dbReference>
<protein>
    <recommendedName>
        <fullName evidence="2">Mediator of RNA polymerase II transcription subunit 15</fullName>
    </recommendedName>
    <alternativeName>
        <fullName evidence="2">Mediator complex subunit 15</fullName>
    </alternativeName>
</protein>
<sequence length="106" mass="12225">MAEYDDMSWHTPMFVERIIAQIETAREGAELEENTKPCSEMEDFIFKKSGTREEYMALIARLIMYLREKSRASSNIDSYSLPAAKREELAQRVTEVTGASYQTDES</sequence>
<comment type="subunit">
    <text evidence="2">Component of the Mediator complex.</text>
</comment>
<evidence type="ECO:0000256" key="1">
    <source>
        <dbReference type="ARBA" id="ARBA00023242"/>
    </source>
</evidence>
<dbReference type="Proteomes" id="UP001347796">
    <property type="component" value="Unassembled WGS sequence"/>
</dbReference>
<evidence type="ECO:0000256" key="2">
    <source>
        <dbReference type="RuleBase" id="RU364148"/>
    </source>
</evidence>